<reference evidence="1" key="1">
    <citation type="submission" date="2022-11" db="EMBL/GenBank/DDBJ databases">
        <title>Genome Sequence of Boeremia exigua.</title>
        <authorList>
            <person name="Buettner E."/>
        </authorList>
    </citation>
    <scope>NUCLEOTIDE SEQUENCE</scope>
    <source>
        <strain evidence="1">CU02</strain>
    </source>
</reference>
<sequence>MAPRKPKLKAEPTQPVRPNAAKITKSKSVPRAGKQPEESYRMKRYKNGLLNLEETPAHLVATVKLNAESPLLRLPAEIRNKIWSFACGGQLVELPRRMQRDHTVKKSRTVKGGAVRFWEYCRSRNVHVYNESQRSRRIIAAFHLPEVCRQIYAETALTSYRENVFLYDYDNKSMVLALMAAQRRAITTLQPSEMYFSSLVNYGDSLFELCREAMELVKSRCCQNKIFSGVETYEIDNMKLWAEVEWRKLVAEQLTFLTNAGVELVYEE</sequence>
<evidence type="ECO:0000313" key="2">
    <source>
        <dbReference type="Proteomes" id="UP001153331"/>
    </source>
</evidence>
<protein>
    <submittedName>
        <fullName evidence="1">Uncharacterized protein</fullName>
    </submittedName>
</protein>
<name>A0ACC2I714_9PLEO</name>
<dbReference type="EMBL" id="JAPHNI010000448">
    <property type="protein sequence ID" value="KAJ8110974.1"/>
    <property type="molecule type" value="Genomic_DNA"/>
</dbReference>
<keyword evidence="2" id="KW-1185">Reference proteome</keyword>
<dbReference type="Proteomes" id="UP001153331">
    <property type="component" value="Unassembled WGS sequence"/>
</dbReference>
<evidence type="ECO:0000313" key="1">
    <source>
        <dbReference type="EMBL" id="KAJ8110974.1"/>
    </source>
</evidence>
<comment type="caution">
    <text evidence="1">The sequence shown here is derived from an EMBL/GenBank/DDBJ whole genome shotgun (WGS) entry which is preliminary data.</text>
</comment>
<accession>A0ACC2I714</accession>
<gene>
    <name evidence="1" type="ORF">OPT61_g6316</name>
</gene>
<organism evidence="1 2">
    <name type="scientific">Boeremia exigua</name>
    <dbReference type="NCBI Taxonomy" id="749465"/>
    <lineage>
        <taxon>Eukaryota</taxon>
        <taxon>Fungi</taxon>
        <taxon>Dikarya</taxon>
        <taxon>Ascomycota</taxon>
        <taxon>Pezizomycotina</taxon>
        <taxon>Dothideomycetes</taxon>
        <taxon>Pleosporomycetidae</taxon>
        <taxon>Pleosporales</taxon>
        <taxon>Pleosporineae</taxon>
        <taxon>Didymellaceae</taxon>
        <taxon>Boeremia</taxon>
    </lineage>
</organism>
<proteinExistence type="predicted"/>